<dbReference type="SUPFAM" id="SSF53649">
    <property type="entry name" value="Alkaline phosphatase-like"/>
    <property type="match status" value="1"/>
</dbReference>
<keyword evidence="5" id="KW-0324">Glycolysis</keyword>
<feature type="domain" description="Metalloenzyme" evidence="7">
    <location>
        <begin position="1"/>
        <end position="380"/>
    </location>
</feature>
<dbReference type="NCBIfam" id="TIGR02535">
    <property type="entry name" value="hyp_Hser_kinase"/>
    <property type="match status" value="1"/>
</dbReference>
<evidence type="ECO:0000256" key="5">
    <source>
        <dbReference type="ARBA" id="ARBA00023152"/>
    </source>
</evidence>
<dbReference type="InterPro" id="IPR006124">
    <property type="entry name" value="Metalloenzyme"/>
</dbReference>
<accession>A0A0F9GYY8</accession>
<dbReference type="Pfam" id="PF10143">
    <property type="entry name" value="PhosphMutase"/>
    <property type="match status" value="1"/>
</dbReference>
<proteinExistence type="inferred from homology"/>
<evidence type="ECO:0000256" key="2">
    <source>
        <dbReference type="ARBA" id="ARBA00002315"/>
    </source>
</evidence>
<comment type="function">
    <text evidence="2">Catalyzes the interconversion of 2-phosphoglycerate and 3-phosphoglycerate.</text>
</comment>
<dbReference type="GO" id="GO:0006096">
    <property type="term" value="P:glycolytic process"/>
    <property type="evidence" value="ECO:0007669"/>
    <property type="project" value="UniProtKB-KW"/>
</dbReference>
<dbReference type="InterPro" id="IPR023665">
    <property type="entry name" value="ApgAM_prokaryotes"/>
</dbReference>
<dbReference type="GO" id="GO:0046872">
    <property type="term" value="F:metal ion binding"/>
    <property type="evidence" value="ECO:0007669"/>
    <property type="project" value="InterPro"/>
</dbReference>
<comment type="catalytic activity">
    <reaction evidence="1">
        <text>(2R)-2-phosphoglycerate = (2R)-3-phosphoglycerate</text>
        <dbReference type="Rhea" id="RHEA:15901"/>
        <dbReference type="ChEBI" id="CHEBI:58272"/>
        <dbReference type="ChEBI" id="CHEBI:58289"/>
        <dbReference type="EC" id="5.4.2.12"/>
    </reaction>
</comment>
<dbReference type="CDD" id="cd16011">
    <property type="entry name" value="iPGM_like"/>
    <property type="match status" value="1"/>
</dbReference>
<sequence>MKYVVLLGDGMADHPMRELGGRTALQAAFTPNMDKLASTGICGTVRTIPGGFDSGSDVANMSILGYDPREFYSGRAPLEAASMDIDLAPGQVAYRCNLVTLRFDKKSKAEMEDYSAGHITTNEAEALIDVLDRKIVKKGVKFHPGVSYRHLMVWTGGQIDAQCTPPHDIIGKQISTHLPKGAGSEFLNTLMRDSVDILQKHPVNRKRVAEGKNPANSIWLWGQGAKPTFRPFHEKYGIEGSVVSAVDLMKGLGICAGLRSIDVPGATGYLDTNYEGKAQYALDSLKERDFVYIHVEAPDEAGHMGKANDKIQAIEDFDSFVVRRVMRGLKAFGDHRILLLPDHSTPLALRTHSDEPVPFALYDSTNVRKGAQRAYDETIARQKGIYEFPDGYKLMDFFIKKEIS</sequence>
<evidence type="ECO:0000256" key="6">
    <source>
        <dbReference type="ARBA" id="ARBA00023235"/>
    </source>
</evidence>
<organism evidence="8">
    <name type="scientific">marine sediment metagenome</name>
    <dbReference type="NCBI Taxonomy" id="412755"/>
    <lineage>
        <taxon>unclassified sequences</taxon>
        <taxon>metagenomes</taxon>
        <taxon>ecological metagenomes</taxon>
    </lineage>
</organism>
<evidence type="ECO:0000259" key="7">
    <source>
        <dbReference type="Pfam" id="PF01676"/>
    </source>
</evidence>
<evidence type="ECO:0000256" key="1">
    <source>
        <dbReference type="ARBA" id="ARBA00000370"/>
    </source>
</evidence>
<comment type="caution">
    <text evidence="8">The sequence shown here is derived from an EMBL/GenBank/DDBJ whole genome shotgun (WGS) entry which is preliminary data.</text>
</comment>
<evidence type="ECO:0000313" key="8">
    <source>
        <dbReference type="EMBL" id="KKM04044.1"/>
    </source>
</evidence>
<dbReference type="PIRSF" id="PIRSF006392">
    <property type="entry name" value="IPGAM_arch"/>
    <property type="match status" value="1"/>
</dbReference>
<dbReference type="Pfam" id="PF01676">
    <property type="entry name" value="Metalloenzyme"/>
    <property type="match status" value="1"/>
</dbReference>
<dbReference type="GO" id="GO:0004619">
    <property type="term" value="F:phosphoglycerate mutase activity"/>
    <property type="evidence" value="ECO:0007669"/>
    <property type="project" value="UniProtKB-EC"/>
</dbReference>
<dbReference type="NCBIfam" id="NF003242">
    <property type="entry name" value="PRK04200.1"/>
    <property type="match status" value="1"/>
</dbReference>
<evidence type="ECO:0000256" key="3">
    <source>
        <dbReference type="ARBA" id="ARBA00004921"/>
    </source>
</evidence>
<evidence type="ECO:0000256" key="4">
    <source>
        <dbReference type="ARBA" id="ARBA00005524"/>
    </source>
</evidence>
<dbReference type="PANTHER" id="PTHR31209">
    <property type="entry name" value="COFACTOR-INDEPENDENT PHOSPHOGLYCERATE MUTASE"/>
    <property type="match status" value="1"/>
</dbReference>
<dbReference type="EMBL" id="LAZR01016545">
    <property type="protein sequence ID" value="KKM04044.1"/>
    <property type="molecule type" value="Genomic_DNA"/>
</dbReference>
<comment type="pathway">
    <text evidence="3">Carbohydrate degradation.</text>
</comment>
<comment type="similarity">
    <text evidence="4">Belongs to the BPG-independent phosphoglycerate mutase family. A-PGAM subfamily.</text>
</comment>
<gene>
    <name evidence="8" type="ORF">LCGC14_1768190</name>
</gene>
<dbReference type="InterPro" id="IPR017850">
    <property type="entry name" value="Alkaline_phosphatase_core_sf"/>
</dbReference>
<protein>
    <recommendedName>
        <fullName evidence="7">Metalloenzyme domain-containing protein</fullName>
    </recommendedName>
</protein>
<name>A0A0F9GYY8_9ZZZZ</name>
<reference evidence="8" key="1">
    <citation type="journal article" date="2015" name="Nature">
        <title>Complex archaea that bridge the gap between prokaryotes and eukaryotes.</title>
        <authorList>
            <person name="Spang A."/>
            <person name="Saw J.H."/>
            <person name="Jorgensen S.L."/>
            <person name="Zaremba-Niedzwiedzka K."/>
            <person name="Martijn J."/>
            <person name="Lind A.E."/>
            <person name="van Eijk R."/>
            <person name="Schleper C."/>
            <person name="Guy L."/>
            <person name="Ettema T.J."/>
        </authorList>
    </citation>
    <scope>NUCLEOTIDE SEQUENCE</scope>
</reference>
<dbReference type="NCBIfam" id="TIGR00306">
    <property type="entry name" value="apgM"/>
    <property type="match status" value="1"/>
</dbReference>
<dbReference type="PANTHER" id="PTHR31209:SF4">
    <property type="entry name" value="2,3-BISPHOSPHOGLYCERATE-INDEPENDENT PHOSPHOGLYCERATE MUTASE"/>
    <property type="match status" value="1"/>
</dbReference>
<keyword evidence="6" id="KW-0413">Isomerase</keyword>
<dbReference type="AlphaFoldDB" id="A0A0F9GYY8"/>
<dbReference type="Gene3D" id="3.40.720.10">
    <property type="entry name" value="Alkaline Phosphatase, subunit A"/>
    <property type="match status" value="2"/>
</dbReference>
<dbReference type="InterPro" id="IPR004456">
    <property type="entry name" value="Pglycerate_mutase_ApgM"/>
</dbReference>